<keyword evidence="4" id="KW-0418">Kinase</keyword>
<dbReference type="PROSITE" id="PS00433">
    <property type="entry name" value="PHOSPHOFRUCTOKINASE"/>
    <property type="match status" value="1"/>
</dbReference>
<evidence type="ECO:0000313" key="8">
    <source>
        <dbReference type="Proteomes" id="UP000050741"/>
    </source>
</evidence>
<organism evidence="8 9">
    <name type="scientific">Globodera pallida</name>
    <name type="common">Potato cyst nematode worm</name>
    <name type="synonym">Heterodera pallida</name>
    <dbReference type="NCBI Taxonomy" id="36090"/>
    <lineage>
        <taxon>Eukaryota</taxon>
        <taxon>Metazoa</taxon>
        <taxon>Ecdysozoa</taxon>
        <taxon>Nematoda</taxon>
        <taxon>Chromadorea</taxon>
        <taxon>Rhabditida</taxon>
        <taxon>Tylenchina</taxon>
        <taxon>Tylenchomorpha</taxon>
        <taxon>Tylenchoidea</taxon>
        <taxon>Heteroderidae</taxon>
        <taxon>Heteroderinae</taxon>
        <taxon>Globodera</taxon>
    </lineage>
</organism>
<evidence type="ECO:0000313" key="9">
    <source>
        <dbReference type="WBParaSite" id="GPLIN_001175900"/>
    </source>
</evidence>
<dbReference type="Gene3D" id="3.40.50.450">
    <property type="match status" value="1"/>
</dbReference>
<reference evidence="8" key="1">
    <citation type="submission" date="2013-12" db="EMBL/GenBank/DDBJ databases">
        <authorList>
            <person name="Aslett M."/>
        </authorList>
    </citation>
    <scope>NUCLEOTIDE SEQUENCE [LARGE SCALE GENOMIC DNA]</scope>
    <source>
        <strain evidence="8">Lindley</strain>
    </source>
</reference>
<dbReference type="GO" id="GO:0005524">
    <property type="term" value="F:ATP binding"/>
    <property type="evidence" value="ECO:0007669"/>
    <property type="project" value="TreeGrafter"/>
</dbReference>
<dbReference type="GO" id="GO:0061621">
    <property type="term" value="P:canonical glycolysis"/>
    <property type="evidence" value="ECO:0007669"/>
    <property type="project" value="TreeGrafter"/>
</dbReference>
<dbReference type="Gene3D" id="3.40.50.460">
    <property type="entry name" value="Phosphofructokinase domain"/>
    <property type="match status" value="1"/>
</dbReference>
<dbReference type="GO" id="GO:0030388">
    <property type="term" value="P:fructose 1,6-bisphosphate metabolic process"/>
    <property type="evidence" value="ECO:0007669"/>
    <property type="project" value="TreeGrafter"/>
</dbReference>
<proteinExistence type="predicted"/>
<dbReference type="SUPFAM" id="SSF53784">
    <property type="entry name" value="Phosphofructokinase"/>
    <property type="match status" value="1"/>
</dbReference>
<reference evidence="9" key="3">
    <citation type="submission" date="2016-06" db="UniProtKB">
        <authorList>
            <consortium name="WormBaseParasite"/>
        </authorList>
    </citation>
    <scope>IDENTIFICATION</scope>
</reference>
<dbReference type="GO" id="GO:0003872">
    <property type="term" value="F:6-phosphofructokinase activity"/>
    <property type="evidence" value="ECO:0007669"/>
    <property type="project" value="UniProtKB-EC"/>
</dbReference>
<dbReference type="UniPathway" id="UPA00109">
    <property type="reaction ID" value="UER00182"/>
</dbReference>
<dbReference type="InterPro" id="IPR015912">
    <property type="entry name" value="Phosphofructokinase_CS"/>
</dbReference>
<dbReference type="InterPro" id="IPR035966">
    <property type="entry name" value="PKF_sf"/>
</dbReference>
<dbReference type="GO" id="GO:0070095">
    <property type="term" value="F:fructose-6-phosphate binding"/>
    <property type="evidence" value="ECO:0007669"/>
    <property type="project" value="TreeGrafter"/>
</dbReference>
<dbReference type="InterPro" id="IPR000023">
    <property type="entry name" value="Phosphofructokinase_dom"/>
</dbReference>
<keyword evidence="8" id="KW-1185">Reference proteome</keyword>
<reference evidence="8" key="2">
    <citation type="submission" date="2014-05" db="EMBL/GenBank/DDBJ databases">
        <title>The genome and life-stage specific transcriptomes of Globodera pallida elucidate key aspects of plant parasitism by a cyst nematode.</title>
        <authorList>
            <person name="Cotton J.A."/>
            <person name="Lilley C.J."/>
            <person name="Jones L.M."/>
            <person name="Kikuchi T."/>
            <person name="Reid A.J."/>
            <person name="Thorpe P."/>
            <person name="Tsai I.J."/>
            <person name="Beasley H."/>
            <person name="Blok V."/>
            <person name="Cock P.J.A."/>
            <person name="Van den Akker S.E."/>
            <person name="Holroyd N."/>
            <person name="Hunt M."/>
            <person name="Mantelin S."/>
            <person name="Naghra H."/>
            <person name="Pain A."/>
            <person name="Palomares-Rius J.E."/>
            <person name="Zarowiecki M."/>
            <person name="Berriman M."/>
            <person name="Jones J.T."/>
            <person name="Urwin P.E."/>
        </authorList>
    </citation>
    <scope>NUCLEOTIDE SEQUENCE [LARGE SCALE GENOMIC DNA]</scope>
    <source>
        <strain evidence="8">Lindley</strain>
    </source>
</reference>
<keyword evidence="2" id="KW-0808">Transferase</keyword>
<sequence length="120" mass="13569">MASLQFSTRINILGHPQQGGKPTPFDRNMGTKFGARALDHLMKQINETFKPLTGKCDANTKETATLLGLIGREVVFSPLEKLASETDFEHRLPNNQWWLKIRPLLRILAKHRASYVQEAA</sequence>
<accession>A0A183CFV4</accession>
<evidence type="ECO:0000256" key="3">
    <source>
        <dbReference type="ARBA" id="ARBA00022723"/>
    </source>
</evidence>
<keyword evidence="1" id="KW-0021">Allosteric enzyme</keyword>
<feature type="domain" description="Phosphofructokinase" evidence="7">
    <location>
        <begin position="4"/>
        <end position="40"/>
    </location>
</feature>
<comment type="catalytic activity">
    <reaction evidence="6">
        <text>beta-D-fructose 6-phosphate + ATP = beta-D-fructose 1,6-bisphosphate + ADP + H(+)</text>
        <dbReference type="Rhea" id="RHEA:16109"/>
        <dbReference type="ChEBI" id="CHEBI:15378"/>
        <dbReference type="ChEBI" id="CHEBI:30616"/>
        <dbReference type="ChEBI" id="CHEBI:32966"/>
        <dbReference type="ChEBI" id="CHEBI:57634"/>
        <dbReference type="ChEBI" id="CHEBI:456216"/>
        <dbReference type="EC" id="2.7.1.11"/>
    </reaction>
</comment>
<dbReference type="GO" id="GO:0016208">
    <property type="term" value="F:AMP binding"/>
    <property type="evidence" value="ECO:0007669"/>
    <property type="project" value="TreeGrafter"/>
</dbReference>
<evidence type="ECO:0000256" key="1">
    <source>
        <dbReference type="ARBA" id="ARBA00022533"/>
    </source>
</evidence>
<evidence type="ECO:0000259" key="7">
    <source>
        <dbReference type="Pfam" id="PF00365"/>
    </source>
</evidence>
<protein>
    <submittedName>
        <fullName evidence="9">PFK domain-containing protein</fullName>
    </submittedName>
</protein>
<dbReference type="GO" id="GO:0042802">
    <property type="term" value="F:identical protein binding"/>
    <property type="evidence" value="ECO:0007669"/>
    <property type="project" value="TreeGrafter"/>
</dbReference>
<dbReference type="PANTHER" id="PTHR13697">
    <property type="entry name" value="PHOSPHOFRUCTOKINASE"/>
    <property type="match status" value="1"/>
</dbReference>
<evidence type="ECO:0000256" key="2">
    <source>
        <dbReference type="ARBA" id="ARBA00022679"/>
    </source>
</evidence>
<dbReference type="AlphaFoldDB" id="A0A183CFV4"/>
<dbReference type="GO" id="GO:0046872">
    <property type="term" value="F:metal ion binding"/>
    <property type="evidence" value="ECO:0007669"/>
    <property type="project" value="UniProtKB-KW"/>
</dbReference>
<keyword evidence="3" id="KW-0479">Metal-binding</keyword>
<keyword evidence="5" id="KW-0460">Magnesium</keyword>
<dbReference type="GO" id="GO:0048029">
    <property type="term" value="F:monosaccharide binding"/>
    <property type="evidence" value="ECO:0007669"/>
    <property type="project" value="TreeGrafter"/>
</dbReference>
<dbReference type="Pfam" id="PF00365">
    <property type="entry name" value="PFK"/>
    <property type="match status" value="1"/>
</dbReference>
<dbReference type="GO" id="GO:0006002">
    <property type="term" value="P:fructose 6-phosphate metabolic process"/>
    <property type="evidence" value="ECO:0007669"/>
    <property type="project" value="TreeGrafter"/>
</dbReference>
<evidence type="ECO:0000256" key="6">
    <source>
        <dbReference type="ARBA" id="ARBA00048070"/>
    </source>
</evidence>
<evidence type="ECO:0000256" key="4">
    <source>
        <dbReference type="ARBA" id="ARBA00022777"/>
    </source>
</evidence>
<dbReference type="PANTHER" id="PTHR13697:SF4">
    <property type="entry name" value="ATP-DEPENDENT 6-PHOSPHOFRUCTOKINASE"/>
    <property type="match status" value="1"/>
</dbReference>
<dbReference type="WBParaSite" id="GPLIN_001175900">
    <property type="protein sequence ID" value="GPLIN_001175900"/>
    <property type="gene ID" value="GPLIN_001175900"/>
</dbReference>
<name>A0A183CFV4_GLOPA</name>
<dbReference type="Proteomes" id="UP000050741">
    <property type="component" value="Unassembled WGS sequence"/>
</dbReference>
<evidence type="ECO:0000256" key="5">
    <source>
        <dbReference type="ARBA" id="ARBA00022842"/>
    </source>
</evidence>
<dbReference type="GO" id="GO:0005945">
    <property type="term" value="C:6-phosphofructokinase complex"/>
    <property type="evidence" value="ECO:0007669"/>
    <property type="project" value="TreeGrafter"/>
</dbReference>